<feature type="compositionally biased region" description="Basic residues" evidence="1">
    <location>
        <begin position="108"/>
        <end position="120"/>
    </location>
</feature>
<evidence type="ECO:0000256" key="1">
    <source>
        <dbReference type="SAM" id="MobiDB-lite"/>
    </source>
</evidence>
<dbReference type="Proteomes" id="UP001208570">
    <property type="component" value="Unassembled WGS sequence"/>
</dbReference>
<feature type="compositionally biased region" description="Polar residues" evidence="1">
    <location>
        <begin position="156"/>
        <end position="166"/>
    </location>
</feature>
<accession>A0AAD9J509</accession>
<keyword evidence="3" id="KW-1185">Reference proteome</keyword>
<comment type="caution">
    <text evidence="2">The sequence shown here is derived from an EMBL/GenBank/DDBJ whole genome shotgun (WGS) entry which is preliminary data.</text>
</comment>
<dbReference type="AlphaFoldDB" id="A0AAD9J509"/>
<feature type="compositionally biased region" description="Basic and acidic residues" evidence="1">
    <location>
        <begin position="453"/>
        <end position="469"/>
    </location>
</feature>
<name>A0AAD9J509_9ANNE</name>
<feature type="compositionally biased region" description="Basic and acidic residues" evidence="1">
    <location>
        <begin position="489"/>
        <end position="501"/>
    </location>
</feature>
<evidence type="ECO:0000313" key="2">
    <source>
        <dbReference type="EMBL" id="KAK2146282.1"/>
    </source>
</evidence>
<feature type="non-terminal residue" evidence="2">
    <location>
        <position position="1"/>
    </location>
</feature>
<feature type="region of interest" description="Disordered" evidence="1">
    <location>
        <begin position="387"/>
        <end position="420"/>
    </location>
</feature>
<feature type="region of interest" description="Disordered" evidence="1">
    <location>
        <begin position="453"/>
        <end position="506"/>
    </location>
</feature>
<feature type="compositionally biased region" description="Polar residues" evidence="1">
    <location>
        <begin position="473"/>
        <end position="486"/>
    </location>
</feature>
<feature type="region of interest" description="Disordered" evidence="1">
    <location>
        <begin position="198"/>
        <end position="226"/>
    </location>
</feature>
<organism evidence="2 3">
    <name type="scientific">Paralvinella palmiformis</name>
    <dbReference type="NCBI Taxonomy" id="53620"/>
    <lineage>
        <taxon>Eukaryota</taxon>
        <taxon>Metazoa</taxon>
        <taxon>Spiralia</taxon>
        <taxon>Lophotrochozoa</taxon>
        <taxon>Annelida</taxon>
        <taxon>Polychaeta</taxon>
        <taxon>Sedentaria</taxon>
        <taxon>Canalipalpata</taxon>
        <taxon>Terebellida</taxon>
        <taxon>Terebelliformia</taxon>
        <taxon>Alvinellidae</taxon>
        <taxon>Paralvinella</taxon>
    </lineage>
</organism>
<evidence type="ECO:0000313" key="3">
    <source>
        <dbReference type="Proteomes" id="UP001208570"/>
    </source>
</evidence>
<feature type="compositionally biased region" description="Low complexity" evidence="1">
    <location>
        <begin position="138"/>
        <end position="148"/>
    </location>
</feature>
<reference evidence="2" key="1">
    <citation type="journal article" date="2023" name="Mol. Biol. Evol.">
        <title>Third-Generation Sequencing Reveals the Adaptive Role of the Epigenome in Three Deep-Sea Polychaetes.</title>
        <authorList>
            <person name="Perez M."/>
            <person name="Aroh O."/>
            <person name="Sun Y."/>
            <person name="Lan Y."/>
            <person name="Juniper S.K."/>
            <person name="Young C.R."/>
            <person name="Angers B."/>
            <person name="Qian P.Y."/>
        </authorList>
    </citation>
    <scope>NUCLEOTIDE SEQUENCE</scope>
    <source>
        <strain evidence="2">P08H-3</strain>
    </source>
</reference>
<feature type="region of interest" description="Disordered" evidence="1">
    <location>
        <begin position="1035"/>
        <end position="1085"/>
    </location>
</feature>
<dbReference type="EMBL" id="JAODUP010000619">
    <property type="protein sequence ID" value="KAK2146282.1"/>
    <property type="molecule type" value="Genomic_DNA"/>
</dbReference>
<feature type="region of interest" description="Disordered" evidence="1">
    <location>
        <begin position="105"/>
        <end position="166"/>
    </location>
</feature>
<feature type="compositionally biased region" description="Basic and acidic residues" evidence="1">
    <location>
        <begin position="1050"/>
        <end position="1085"/>
    </location>
</feature>
<protein>
    <submittedName>
        <fullName evidence="2">Uncharacterized protein</fullName>
    </submittedName>
</protein>
<proteinExistence type="predicted"/>
<feature type="compositionally biased region" description="Polar residues" evidence="1">
    <location>
        <begin position="205"/>
        <end position="216"/>
    </location>
</feature>
<gene>
    <name evidence="2" type="ORF">LSH36_619g01044</name>
</gene>
<sequence length="1085" mass="123122">MDGPFYGVKCNFVKQLLSSQDGCIRVRLSDEELMYIYDELFWPEVVLNKSVAGKPNLKPGSTTKDDVAERSAIFKSDSAKNATHSKALSESQKCFRSRGFTDFEKRNSRFKTRRRPRHGKPRDGIISFPKASRKKHFLSQLSSLSSSNKPKKKKSFGNTTPNRRTNLSIYMASGTSKSGLKMCIRKCNGTTARELANTPGIRRYVNNQHMPSSRGTPVSLDNDDDGSYPCVQNSSSDCFENDTGTSRKSDWRKSSAQSEYGNTWTFGDLETDCINLLNDLTNDSSDFQKEYSNLCDARKSETTGQESVLDELRNDNKIDKLVANVEHLQTNDHNIKQYEDELLGKSEDENNASDSMILLTDISPNEVLDMTTMTLCDEICEYRPYDETPGAEGLENKASPGANDPKAAPENVDIDRSKETGDDQCLKTLLATSTARTNDENIGFVHQNDRRRRVDNDDLIGGKEIDGSKKNPQRSVSSFESMSPNVSRYDPKVSENEDHRTPTKKANRRLHTCCKEKRQDGQKKLEESYRLPHYDDINNDEFRVFSERSLGHITKEATECRNSLGMTRLSHMSDLYRPARRHPTNFYSGIPEVWQREESGMLSNVPGYSRPIGEDPPNPNGRWTTGQFPKPFTSPYRNMTGYCDGGIQRAGLVRWQSDPIRHSCVSEQTYTNEYFMQHRYNYCQICKAERETYAMTGYPRPCDTSIKHVNVSVQNENICQRMMYEEKGNVSHGRSDMSSRLIDQRTLPSRNIASQMRSDLHAGNINLRRNRDNGIDTFNIPVLITRRSEAMEDYVDVGRFDSSGERDMAVASKGTQETIQRRTACQSYPISSCDIGQHQPESNCNLSLNVNANWFRSPVSSLVPERCAEPQTLPHHSNPAYDHSGFRLINGRDTVGDHTHQIYHQPPTRKFSKTSPPQYYSDGTHYSPRDIPNEDLGRCQIGNSNMTIGSEKKSSHVGERQHQWEAANRCPSVVQNENVSSTTLLQNESFPKTNKPNSFSIYQQYMNVLSSSYLLGGEKAKKVDKVKKRKVAAQFVGDGDDGVANKKKLKTGEKMGKNKKEQYSSKQMNEERDKKTNQEDRVEIR</sequence>